<dbReference type="FunFam" id="2.170.190.11:FF:000001">
    <property type="entry name" value="Molybdopterin molybdenumtransferase"/>
    <property type="match status" value="1"/>
</dbReference>
<dbReference type="Pfam" id="PF03454">
    <property type="entry name" value="MoeA_C"/>
    <property type="match status" value="1"/>
</dbReference>
<dbReference type="SUPFAM" id="SSF53218">
    <property type="entry name" value="Molybdenum cofactor biosynthesis proteins"/>
    <property type="match status" value="1"/>
</dbReference>
<dbReference type="GO" id="GO:0061599">
    <property type="term" value="F:molybdopterin molybdotransferase activity"/>
    <property type="evidence" value="ECO:0007669"/>
    <property type="project" value="UniProtKB-UniRule"/>
</dbReference>
<evidence type="ECO:0000256" key="7">
    <source>
        <dbReference type="ARBA" id="ARBA00022505"/>
    </source>
</evidence>
<evidence type="ECO:0000256" key="2">
    <source>
        <dbReference type="ARBA" id="ARBA00002901"/>
    </source>
</evidence>
<dbReference type="CDD" id="cd00887">
    <property type="entry name" value="MoeA"/>
    <property type="match status" value="1"/>
</dbReference>
<proteinExistence type="inferred from homology"/>
<evidence type="ECO:0000256" key="6">
    <source>
        <dbReference type="ARBA" id="ARBA00021108"/>
    </source>
</evidence>
<dbReference type="InterPro" id="IPR005111">
    <property type="entry name" value="MoeA_C_domain_IV"/>
</dbReference>
<dbReference type="GO" id="GO:0005829">
    <property type="term" value="C:cytosol"/>
    <property type="evidence" value="ECO:0007669"/>
    <property type="project" value="TreeGrafter"/>
</dbReference>
<dbReference type="SUPFAM" id="SSF63882">
    <property type="entry name" value="MoeA N-terminal region -like"/>
    <property type="match status" value="1"/>
</dbReference>
<dbReference type="FunFam" id="3.40.980.10:FF:000004">
    <property type="entry name" value="Molybdopterin molybdenumtransferase"/>
    <property type="match status" value="1"/>
</dbReference>
<organism evidence="15 16">
    <name type="scientific">Paenibacillus endophyticus</name>
    <dbReference type="NCBI Taxonomy" id="1294268"/>
    <lineage>
        <taxon>Bacteria</taxon>
        <taxon>Bacillati</taxon>
        <taxon>Bacillota</taxon>
        <taxon>Bacilli</taxon>
        <taxon>Bacillales</taxon>
        <taxon>Paenibacillaceae</taxon>
        <taxon>Paenibacillus</taxon>
    </lineage>
</organism>
<accession>A0A7W5CCQ7</accession>
<evidence type="ECO:0000256" key="5">
    <source>
        <dbReference type="ARBA" id="ARBA00013269"/>
    </source>
</evidence>
<dbReference type="InterPro" id="IPR001453">
    <property type="entry name" value="MoaB/Mog_dom"/>
</dbReference>
<protein>
    <recommendedName>
        <fullName evidence="6 13">Molybdopterin molybdenumtransferase</fullName>
        <ecNumber evidence="5 13">2.10.1.1</ecNumber>
    </recommendedName>
</protein>
<evidence type="ECO:0000256" key="3">
    <source>
        <dbReference type="ARBA" id="ARBA00005046"/>
    </source>
</evidence>
<evidence type="ECO:0000256" key="9">
    <source>
        <dbReference type="ARBA" id="ARBA00022723"/>
    </source>
</evidence>
<dbReference type="RefSeq" id="WP_246431929.1">
    <property type="nucleotide sequence ID" value="NZ_CBCSLB010000019.1"/>
</dbReference>
<comment type="function">
    <text evidence="2 13">Catalyzes the insertion of molybdate into adenylated molybdopterin with the concomitant release of AMP.</text>
</comment>
<dbReference type="Gene3D" id="2.170.190.11">
    <property type="entry name" value="Molybdopterin biosynthesis moea protein, domain 3"/>
    <property type="match status" value="1"/>
</dbReference>
<dbReference type="InterPro" id="IPR005110">
    <property type="entry name" value="MoeA_linker/N"/>
</dbReference>
<keyword evidence="16" id="KW-1185">Reference proteome</keyword>
<evidence type="ECO:0000256" key="1">
    <source>
        <dbReference type="ARBA" id="ARBA00001946"/>
    </source>
</evidence>
<dbReference type="SUPFAM" id="SSF63867">
    <property type="entry name" value="MoeA C-terminal domain-like"/>
    <property type="match status" value="1"/>
</dbReference>
<dbReference type="GO" id="GO:0046872">
    <property type="term" value="F:metal ion binding"/>
    <property type="evidence" value="ECO:0007669"/>
    <property type="project" value="UniProtKB-UniRule"/>
</dbReference>
<evidence type="ECO:0000259" key="14">
    <source>
        <dbReference type="SMART" id="SM00852"/>
    </source>
</evidence>
<dbReference type="InterPro" id="IPR036688">
    <property type="entry name" value="MoeA_C_domain_IV_sf"/>
</dbReference>
<evidence type="ECO:0000256" key="11">
    <source>
        <dbReference type="ARBA" id="ARBA00023150"/>
    </source>
</evidence>
<comment type="pathway">
    <text evidence="3 13">Cofactor biosynthesis; molybdopterin biosynthesis.</text>
</comment>
<sequence length="450" mass="46651">MVKKHSGMNGQGSRFNRRAVRVEEAQRRVLEAAAGQVVGSELVALHESGGRRLAQTVTASSDWPPFARSGLDGYAVRAADIAEASPEKPAELRVVYEVAAGQVAPAALQAGTAARIMTGAAVPEGADAVVMLEQTAEAMLAYGSRAVLIKRAGAAGQHIAPCGEEFRRGGVLAVPGTLVRPGHVALLGTFGYAEVAVRKRPRIAVFATGSELLAVAAQLAPGRVRDSNSSMVAAMVHQSGAEPLLLGALPDELAAVEAALAEAWESSDIIVTTGGVSVGDYDVMAELIRAFKDGSGVRTKVQLSSLQSAAERPASRLLFDKVAMRPGSPTSAAVIDGKLLFALSGNPGACFVGFELFVRPAIHLLLGVREALPTVVRARLLTAVEKPSPHDRFVRARLVIGENGMLSADPLAFAKSSMMASIAEAEGLVIIPAGSKGAEVGEAVDVILIP</sequence>
<evidence type="ECO:0000313" key="15">
    <source>
        <dbReference type="EMBL" id="MBB3154815.1"/>
    </source>
</evidence>
<keyword evidence="11 13" id="KW-0501">Molybdenum cofactor biosynthesis</keyword>
<keyword evidence="8 13" id="KW-0808">Transferase</keyword>
<evidence type="ECO:0000256" key="8">
    <source>
        <dbReference type="ARBA" id="ARBA00022679"/>
    </source>
</evidence>
<dbReference type="Pfam" id="PF03453">
    <property type="entry name" value="MoeA_N"/>
    <property type="match status" value="1"/>
</dbReference>
<evidence type="ECO:0000256" key="12">
    <source>
        <dbReference type="ARBA" id="ARBA00047317"/>
    </source>
</evidence>
<dbReference type="NCBIfam" id="NF045515">
    <property type="entry name" value="Glp_gephyrin"/>
    <property type="match status" value="1"/>
</dbReference>
<dbReference type="UniPathway" id="UPA00344"/>
<dbReference type="NCBIfam" id="TIGR00177">
    <property type="entry name" value="molyb_syn"/>
    <property type="match status" value="1"/>
</dbReference>
<dbReference type="Gene3D" id="3.90.105.10">
    <property type="entry name" value="Molybdopterin biosynthesis moea protein, domain 2"/>
    <property type="match status" value="1"/>
</dbReference>
<dbReference type="EMBL" id="JACHXW010000019">
    <property type="protein sequence ID" value="MBB3154815.1"/>
    <property type="molecule type" value="Genomic_DNA"/>
</dbReference>
<keyword evidence="10 13" id="KW-0460">Magnesium</keyword>
<dbReference type="InterPro" id="IPR036135">
    <property type="entry name" value="MoeA_linker/N_sf"/>
</dbReference>
<evidence type="ECO:0000313" key="16">
    <source>
        <dbReference type="Proteomes" id="UP000518605"/>
    </source>
</evidence>
<keyword evidence="9 13" id="KW-0479">Metal-binding</keyword>
<gene>
    <name evidence="15" type="ORF">FHS16_004897</name>
</gene>
<evidence type="ECO:0000256" key="13">
    <source>
        <dbReference type="RuleBase" id="RU365090"/>
    </source>
</evidence>
<feature type="domain" description="MoaB/Mog" evidence="14">
    <location>
        <begin position="204"/>
        <end position="364"/>
    </location>
</feature>
<dbReference type="PANTHER" id="PTHR10192:SF5">
    <property type="entry name" value="GEPHYRIN"/>
    <property type="match status" value="1"/>
</dbReference>
<comment type="cofactor">
    <cofactor evidence="1 13">
        <name>Mg(2+)</name>
        <dbReference type="ChEBI" id="CHEBI:18420"/>
    </cofactor>
</comment>
<dbReference type="Proteomes" id="UP000518605">
    <property type="component" value="Unassembled WGS sequence"/>
</dbReference>
<dbReference type="InterPro" id="IPR038987">
    <property type="entry name" value="MoeA-like"/>
</dbReference>
<dbReference type="Pfam" id="PF00994">
    <property type="entry name" value="MoCF_biosynth"/>
    <property type="match status" value="1"/>
</dbReference>
<dbReference type="Gene3D" id="3.40.980.10">
    <property type="entry name" value="MoaB/Mog-like domain"/>
    <property type="match status" value="1"/>
</dbReference>
<comment type="similarity">
    <text evidence="4 13">Belongs to the MoeA family.</text>
</comment>
<dbReference type="Gene3D" id="2.40.340.10">
    <property type="entry name" value="MoeA, C-terminal, domain IV"/>
    <property type="match status" value="1"/>
</dbReference>
<dbReference type="GO" id="GO:0006777">
    <property type="term" value="P:Mo-molybdopterin cofactor biosynthetic process"/>
    <property type="evidence" value="ECO:0007669"/>
    <property type="project" value="UniProtKB-UniRule"/>
</dbReference>
<comment type="caution">
    <text evidence="15">The sequence shown here is derived from an EMBL/GenBank/DDBJ whole genome shotgun (WGS) entry which is preliminary data.</text>
</comment>
<keyword evidence="7 13" id="KW-0500">Molybdenum</keyword>
<dbReference type="InterPro" id="IPR036425">
    <property type="entry name" value="MoaB/Mog-like_dom_sf"/>
</dbReference>
<dbReference type="EC" id="2.10.1.1" evidence="5 13"/>
<evidence type="ECO:0000256" key="4">
    <source>
        <dbReference type="ARBA" id="ARBA00010763"/>
    </source>
</evidence>
<dbReference type="AlphaFoldDB" id="A0A7W5CCQ7"/>
<dbReference type="SMART" id="SM00852">
    <property type="entry name" value="MoCF_biosynth"/>
    <property type="match status" value="1"/>
</dbReference>
<name>A0A7W5CCQ7_9BACL</name>
<comment type="catalytic activity">
    <reaction evidence="12">
        <text>adenylyl-molybdopterin + molybdate = Mo-molybdopterin + AMP + H(+)</text>
        <dbReference type="Rhea" id="RHEA:35047"/>
        <dbReference type="ChEBI" id="CHEBI:15378"/>
        <dbReference type="ChEBI" id="CHEBI:36264"/>
        <dbReference type="ChEBI" id="CHEBI:62727"/>
        <dbReference type="ChEBI" id="CHEBI:71302"/>
        <dbReference type="ChEBI" id="CHEBI:456215"/>
        <dbReference type="EC" id="2.10.1.1"/>
    </reaction>
</comment>
<reference evidence="15 16" key="1">
    <citation type="submission" date="2020-08" db="EMBL/GenBank/DDBJ databases">
        <title>Genomic Encyclopedia of Type Strains, Phase III (KMG-III): the genomes of soil and plant-associated and newly described type strains.</title>
        <authorList>
            <person name="Whitman W."/>
        </authorList>
    </citation>
    <scope>NUCLEOTIDE SEQUENCE [LARGE SCALE GENOMIC DNA]</scope>
    <source>
        <strain evidence="15 16">CECT 8234</strain>
    </source>
</reference>
<dbReference type="PANTHER" id="PTHR10192">
    <property type="entry name" value="MOLYBDOPTERIN BIOSYNTHESIS PROTEIN"/>
    <property type="match status" value="1"/>
</dbReference>
<evidence type="ECO:0000256" key="10">
    <source>
        <dbReference type="ARBA" id="ARBA00022842"/>
    </source>
</evidence>